<dbReference type="EMBL" id="CP124755">
    <property type="protein sequence ID" value="WGZ91237.1"/>
    <property type="molecule type" value="Genomic_DNA"/>
</dbReference>
<dbReference type="NCBIfam" id="TIGR03011">
    <property type="entry name" value="sulf_tusB_dsrH"/>
    <property type="match status" value="1"/>
</dbReference>
<dbReference type="InterPro" id="IPR027396">
    <property type="entry name" value="DsrEFH-like"/>
</dbReference>
<dbReference type="KEGG" id="tdu:QJT80_01910"/>
<dbReference type="Proteomes" id="UP001300672">
    <property type="component" value="Chromosome"/>
</dbReference>
<dbReference type="GO" id="GO:1990228">
    <property type="term" value="C:sulfurtransferase complex"/>
    <property type="evidence" value="ECO:0007669"/>
    <property type="project" value="TreeGrafter"/>
</dbReference>
<dbReference type="PANTHER" id="PTHR37526">
    <property type="entry name" value="PROTEIN TUSB"/>
    <property type="match status" value="1"/>
</dbReference>
<proteinExistence type="predicted"/>
<accession>A0AA95H599</accession>
<dbReference type="Pfam" id="PF04077">
    <property type="entry name" value="DsrH"/>
    <property type="match status" value="1"/>
</dbReference>
<dbReference type="PANTHER" id="PTHR37526:SF1">
    <property type="entry name" value="PROTEIN TUSB"/>
    <property type="match status" value="1"/>
</dbReference>
<name>A0AA95H599_9GAMM</name>
<evidence type="ECO:0000313" key="1">
    <source>
        <dbReference type="EMBL" id="WGZ91237.1"/>
    </source>
</evidence>
<reference evidence="1" key="1">
    <citation type="journal article" date="2023" name="Int. J. Mol. Sci.">
        <title>Metagenomics Revealed a New Genus 'Candidatus Thiocaldithrix dubininis' gen. nov., sp. nov. and a New Species 'Candidatus Thiothrix putei' sp. nov. in the Family Thiotrichaceae, Some Members of Which Have Traits of Both Na+- and H+-Motive Energetics.</title>
        <authorList>
            <person name="Ravin N.V."/>
            <person name="Muntyan M.S."/>
            <person name="Smolyakov D.D."/>
            <person name="Rudenko T.S."/>
            <person name="Beletsky A.V."/>
            <person name="Mardanov A.V."/>
            <person name="Grabovich M.Y."/>
        </authorList>
    </citation>
    <scope>NUCLEOTIDE SEQUENCE</scope>
    <source>
        <strain evidence="1">GKL-01</strain>
    </source>
</reference>
<sequence>MAMLHVVNKSPFERVAFDSCLKHAQAGDSILMIEDAVVGAINGTSFSDAVKAAMADKAVYVLGADLAARGLEGKAIEGVQVVDYAGFVDLTANTDRTQSWL</sequence>
<organism evidence="1">
    <name type="scientific">Candidatus Thiocaldithrix dubininis</name>
    <dbReference type="NCBI Taxonomy" id="3080823"/>
    <lineage>
        <taxon>Bacteria</taxon>
        <taxon>Pseudomonadati</taxon>
        <taxon>Pseudomonadota</taxon>
        <taxon>Gammaproteobacteria</taxon>
        <taxon>Thiotrichales</taxon>
        <taxon>Thiotrichaceae</taxon>
        <taxon>Candidatus Thiocaldithrix</taxon>
    </lineage>
</organism>
<dbReference type="Gene3D" id="3.40.1260.10">
    <property type="entry name" value="DsrEFH-like"/>
    <property type="match status" value="1"/>
</dbReference>
<dbReference type="SUPFAM" id="SSF75169">
    <property type="entry name" value="DsrEFH-like"/>
    <property type="match status" value="1"/>
</dbReference>
<reference evidence="1" key="2">
    <citation type="submission" date="2023-04" db="EMBL/GenBank/DDBJ databases">
        <authorList>
            <person name="Beletskiy A.V."/>
            <person name="Mardanov A.V."/>
            <person name="Ravin N.V."/>
        </authorList>
    </citation>
    <scope>NUCLEOTIDE SEQUENCE</scope>
    <source>
        <strain evidence="1">GKL-01</strain>
    </source>
</reference>
<protein>
    <submittedName>
        <fullName evidence="1">Sulfurtransferase complex subunit TusB</fullName>
    </submittedName>
</protein>
<dbReference type="AlphaFoldDB" id="A0AA95H599"/>
<dbReference type="InterPro" id="IPR007215">
    <property type="entry name" value="Sulphur_relay_TusB/DsrH"/>
</dbReference>
<gene>
    <name evidence="1" type="primary">tusB</name>
    <name evidence="1" type="ORF">QJT80_01910</name>
</gene>
<dbReference type="GO" id="GO:0002143">
    <property type="term" value="P:tRNA wobble position uridine thiolation"/>
    <property type="evidence" value="ECO:0007669"/>
    <property type="project" value="InterPro"/>
</dbReference>